<keyword evidence="5" id="KW-1185">Reference proteome</keyword>
<evidence type="ECO:0000256" key="2">
    <source>
        <dbReference type="ARBA" id="ARBA00022737"/>
    </source>
</evidence>
<dbReference type="PANTHER" id="PTHR46780">
    <property type="entry name" value="PROTEIN EVA-1"/>
    <property type="match status" value="1"/>
</dbReference>
<protein>
    <recommendedName>
        <fullName evidence="3">SUEL-type lectin domain-containing protein</fullName>
    </recommendedName>
</protein>
<evidence type="ECO:0000256" key="1">
    <source>
        <dbReference type="ARBA" id="ARBA00022734"/>
    </source>
</evidence>
<dbReference type="Pfam" id="PF02140">
    <property type="entry name" value="SUEL_Lectin"/>
    <property type="match status" value="2"/>
</dbReference>
<sequence>MSVGTLPADIWISSRWPPTRVASHPIKYRLVSYLVVKCCLQHFLLALAAEGQAIYVTSASYGRTNKKTCSAGRPADQLENTECYTYREEVGERCNGKQWCKVRASNYVFGNPCYGTYKYLEVEYICYVADIWCGKITGFTGCSGTLMHSDSQHFPFCLPTESGYISVISATYGRRDHTTCSEGIPEEQTRKTDCAMSHQVTISRELIHRCDGESECPFFASSSVLGDPCVGTFKYLEVKYVCKSEFMV</sequence>
<evidence type="ECO:0000313" key="4">
    <source>
        <dbReference type="Ensembl" id="ENSPMEP00000004034.1"/>
    </source>
</evidence>
<dbReference type="Ensembl" id="ENSPMET00000009875.1">
    <property type="protein sequence ID" value="ENSPMEP00000004034.1"/>
    <property type="gene ID" value="ENSPMEG00000005580.1"/>
</dbReference>
<reference evidence="4" key="2">
    <citation type="submission" date="2025-09" db="UniProtKB">
        <authorList>
            <consortium name="Ensembl"/>
        </authorList>
    </citation>
    <scope>IDENTIFICATION</scope>
</reference>
<evidence type="ECO:0000313" key="5">
    <source>
        <dbReference type="Proteomes" id="UP000261480"/>
    </source>
</evidence>
<dbReference type="InterPro" id="IPR043159">
    <property type="entry name" value="Lectin_gal-bd_sf"/>
</dbReference>
<keyword evidence="2" id="KW-0677">Repeat</keyword>
<feature type="domain" description="SUEL-type lectin" evidence="3">
    <location>
        <begin position="157"/>
        <end position="243"/>
    </location>
</feature>
<dbReference type="PROSITE" id="PS50228">
    <property type="entry name" value="SUEL_LECTIN"/>
    <property type="match status" value="2"/>
</dbReference>
<dbReference type="Gene3D" id="2.60.120.740">
    <property type="match status" value="2"/>
</dbReference>
<dbReference type="AlphaFoldDB" id="A0A3B3WN17"/>
<keyword evidence="1" id="KW-0430">Lectin</keyword>
<reference evidence="4" key="1">
    <citation type="submission" date="2025-08" db="UniProtKB">
        <authorList>
            <consortium name="Ensembl"/>
        </authorList>
    </citation>
    <scope>IDENTIFICATION</scope>
</reference>
<organism evidence="4 5">
    <name type="scientific">Poecilia mexicana</name>
    <dbReference type="NCBI Taxonomy" id="48701"/>
    <lineage>
        <taxon>Eukaryota</taxon>
        <taxon>Metazoa</taxon>
        <taxon>Chordata</taxon>
        <taxon>Craniata</taxon>
        <taxon>Vertebrata</taxon>
        <taxon>Euteleostomi</taxon>
        <taxon>Actinopterygii</taxon>
        <taxon>Neopterygii</taxon>
        <taxon>Teleostei</taxon>
        <taxon>Neoteleostei</taxon>
        <taxon>Acanthomorphata</taxon>
        <taxon>Ovalentaria</taxon>
        <taxon>Atherinomorphae</taxon>
        <taxon>Cyprinodontiformes</taxon>
        <taxon>Poeciliidae</taxon>
        <taxon>Poeciliinae</taxon>
        <taxon>Poecilia</taxon>
    </lineage>
</organism>
<dbReference type="STRING" id="48701.ENSPMEP00000004034"/>
<accession>A0A3B3WN17</accession>
<feature type="domain" description="SUEL-type lectin" evidence="3">
    <location>
        <begin position="50"/>
        <end position="127"/>
    </location>
</feature>
<dbReference type="InterPro" id="IPR000922">
    <property type="entry name" value="Lectin_gal-bd_dom"/>
</dbReference>
<dbReference type="GO" id="GO:0030246">
    <property type="term" value="F:carbohydrate binding"/>
    <property type="evidence" value="ECO:0007669"/>
    <property type="project" value="UniProtKB-KW"/>
</dbReference>
<dbReference type="Proteomes" id="UP000261480">
    <property type="component" value="Unplaced"/>
</dbReference>
<name>A0A3B3WN17_9TELE</name>
<proteinExistence type="predicted"/>
<evidence type="ECO:0000259" key="3">
    <source>
        <dbReference type="PROSITE" id="PS50228"/>
    </source>
</evidence>